<dbReference type="PANTHER" id="PTHR30126">
    <property type="entry name" value="HTH-TYPE TRANSCRIPTIONAL REGULATOR"/>
    <property type="match status" value="1"/>
</dbReference>
<evidence type="ECO:0000256" key="2">
    <source>
        <dbReference type="ARBA" id="ARBA00023015"/>
    </source>
</evidence>
<evidence type="ECO:0000256" key="5">
    <source>
        <dbReference type="ARBA" id="ARBA00039279"/>
    </source>
</evidence>
<dbReference type="PROSITE" id="PS50931">
    <property type="entry name" value="HTH_LYSR"/>
    <property type="match status" value="1"/>
</dbReference>
<proteinExistence type="inferred from homology"/>
<dbReference type="Gene3D" id="3.40.190.10">
    <property type="entry name" value="Periplasmic binding protein-like II"/>
    <property type="match status" value="2"/>
</dbReference>
<comment type="similarity">
    <text evidence="1">Belongs to the LysR transcriptional regulatory family.</text>
</comment>
<dbReference type="InterPro" id="IPR036390">
    <property type="entry name" value="WH_DNA-bd_sf"/>
</dbReference>
<evidence type="ECO:0000256" key="4">
    <source>
        <dbReference type="ARBA" id="ARBA00023163"/>
    </source>
</evidence>
<dbReference type="Pfam" id="PF03466">
    <property type="entry name" value="LysR_substrate"/>
    <property type="match status" value="1"/>
</dbReference>
<dbReference type="EMBL" id="JBEHHI010000004">
    <property type="protein sequence ID" value="MEX5730158.1"/>
    <property type="molecule type" value="Genomic_DNA"/>
</dbReference>
<dbReference type="Pfam" id="PF00126">
    <property type="entry name" value="HTH_1"/>
    <property type="match status" value="1"/>
</dbReference>
<dbReference type="SUPFAM" id="SSF53850">
    <property type="entry name" value="Periplasmic binding protein-like II"/>
    <property type="match status" value="1"/>
</dbReference>
<evidence type="ECO:0000259" key="7">
    <source>
        <dbReference type="PROSITE" id="PS50931"/>
    </source>
</evidence>
<organism evidence="8 9">
    <name type="scientific">Rhodovulum iodosum</name>
    <dbReference type="NCBI Taxonomy" id="68291"/>
    <lineage>
        <taxon>Bacteria</taxon>
        <taxon>Pseudomonadati</taxon>
        <taxon>Pseudomonadota</taxon>
        <taxon>Alphaproteobacteria</taxon>
        <taxon>Rhodobacterales</taxon>
        <taxon>Paracoccaceae</taxon>
        <taxon>Rhodovulum</taxon>
    </lineage>
</organism>
<keyword evidence="4" id="KW-0804">Transcription</keyword>
<dbReference type="SUPFAM" id="SSF46785">
    <property type="entry name" value="Winged helix' DNA-binding domain"/>
    <property type="match status" value="1"/>
</dbReference>
<accession>A0ABV3XXR5</accession>
<evidence type="ECO:0000256" key="3">
    <source>
        <dbReference type="ARBA" id="ARBA00023125"/>
    </source>
</evidence>
<evidence type="ECO:0000313" key="8">
    <source>
        <dbReference type="EMBL" id="MEX5730158.1"/>
    </source>
</evidence>
<dbReference type="GO" id="GO:0003677">
    <property type="term" value="F:DNA binding"/>
    <property type="evidence" value="ECO:0007669"/>
    <property type="project" value="UniProtKB-KW"/>
</dbReference>
<keyword evidence="2" id="KW-0805">Transcription regulation</keyword>
<dbReference type="PANTHER" id="PTHR30126:SF5">
    <property type="entry name" value="HTH-TYPE TRANSCRIPTIONAL ACTIVATOR CMPR"/>
    <property type="match status" value="1"/>
</dbReference>
<protein>
    <recommendedName>
        <fullName evidence="5">HTH-type transcriptional regulator CbbR</fullName>
    </recommendedName>
    <alternativeName>
        <fullName evidence="6">RuBisCO operon transcriptional regulator</fullName>
    </alternativeName>
</protein>
<gene>
    <name evidence="8" type="ORF">Ga0609869_003511</name>
</gene>
<evidence type="ECO:0000256" key="6">
    <source>
        <dbReference type="ARBA" id="ARBA00043141"/>
    </source>
</evidence>
<keyword evidence="9" id="KW-1185">Reference proteome</keyword>
<comment type="caution">
    <text evidence="8">The sequence shown here is derived from an EMBL/GenBank/DDBJ whole genome shotgun (WGS) entry which is preliminary data.</text>
</comment>
<sequence>MPKPEAVTFKQLRALRAVAEYGSITAASEVLSLTAPAVHTQLKALETHFNCKLLDRSSHGVTRLTPQGEAVLVAARTADTAIEACADHVRALNEGMEGLVTLGVVSTGKYFGPRIVAQLHNAYPTIEVLLRVGNRDTVISALQGAAVDLAIMGRPPRVPEVNATVLGPHPHVLIAAPGHRLSDQGRIAPAGLLEETFLVREEGSGTRILTRRYLDKVAQGRPYRLMELDSNETIKQAVIAGLGIALISRHTIDDELRAGRLVEIEAEGLPLVRQWFLVHRRDTSLSTAGKRVHDYICGMQGSFLPL</sequence>
<dbReference type="Proteomes" id="UP001560019">
    <property type="component" value="Unassembled WGS sequence"/>
</dbReference>
<reference evidence="8 9" key="1">
    <citation type="submission" date="2024-06" db="EMBL/GenBank/DDBJ databases">
        <title>Genome of Rhodovulum iodosum, a marine photoferrotroph.</title>
        <authorList>
            <person name="Bianchini G."/>
            <person name="Nikeleit V."/>
            <person name="Kappler A."/>
            <person name="Bryce C."/>
            <person name="Sanchez-Baracaldo P."/>
        </authorList>
    </citation>
    <scope>NUCLEOTIDE SEQUENCE [LARGE SCALE GENOMIC DNA]</scope>
    <source>
        <strain evidence="8 9">UT/N1</strain>
    </source>
</reference>
<dbReference type="InterPro" id="IPR036388">
    <property type="entry name" value="WH-like_DNA-bd_sf"/>
</dbReference>
<keyword evidence="3 8" id="KW-0238">DNA-binding</keyword>
<dbReference type="InterPro" id="IPR000847">
    <property type="entry name" value="LysR_HTH_N"/>
</dbReference>
<feature type="domain" description="HTH lysR-type" evidence="7">
    <location>
        <begin position="7"/>
        <end position="65"/>
    </location>
</feature>
<dbReference type="NCBIfam" id="NF045990">
    <property type="entry name" value="TransRegCbbRRhodb"/>
    <property type="match status" value="1"/>
</dbReference>
<dbReference type="RefSeq" id="WP_125403329.1">
    <property type="nucleotide sequence ID" value="NZ_JBEHHI010000004.1"/>
</dbReference>
<evidence type="ECO:0000256" key="1">
    <source>
        <dbReference type="ARBA" id="ARBA00009437"/>
    </source>
</evidence>
<evidence type="ECO:0000313" key="9">
    <source>
        <dbReference type="Proteomes" id="UP001560019"/>
    </source>
</evidence>
<dbReference type="Gene3D" id="1.10.10.10">
    <property type="entry name" value="Winged helix-like DNA-binding domain superfamily/Winged helix DNA-binding domain"/>
    <property type="match status" value="1"/>
</dbReference>
<dbReference type="InterPro" id="IPR005119">
    <property type="entry name" value="LysR_subst-bd"/>
</dbReference>
<name>A0ABV3XXR5_9RHOB</name>